<evidence type="ECO:0000313" key="2">
    <source>
        <dbReference type="Proteomes" id="UP000008177"/>
    </source>
</evidence>
<organism evidence="1 2">
    <name type="scientific">Botryotinia fuckeliana (strain T4)</name>
    <name type="common">Noble rot fungus</name>
    <name type="synonym">Botrytis cinerea</name>
    <dbReference type="NCBI Taxonomy" id="999810"/>
    <lineage>
        <taxon>Eukaryota</taxon>
        <taxon>Fungi</taxon>
        <taxon>Dikarya</taxon>
        <taxon>Ascomycota</taxon>
        <taxon>Pezizomycotina</taxon>
        <taxon>Leotiomycetes</taxon>
        <taxon>Helotiales</taxon>
        <taxon>Sclerotiniaceae</taxon>
        <taxon>Botrytis</taxon>
    </lineage>
</organism>
<dbReference type="HOGENOM" id="CLU_2512359_0_0_1"/>
<dbReference type="InParanoid" id="G2XZS8"/>
<evidence type="ECO:0000313" key="1">
    <source>
        <dbReference type="EMBL" id="CCD45965.1"/>
    </source>
</evidence>
<name>G2XZS8_BOTF4</name>
<dbReference type="AlphaFoldDB" id="G2XZS8"/>
<reference evidence="2" key="1">
    <citation type="journal article" date="2011" name="PLoS Genet.">
        <title>Genomic analysis of the necrotrophic fungal pathogens Sclerotinia sclerotiorum and Botrytis cinerea.</title>
        <authorList>
            <person name="Amselem J."/>
            <person name="Cuomo C.A."/>
            <person name="van Kan J.A."/>
            <person name="Viaud M."/>
            <person name="Benito E.P."/>
            <person name="Couloux A."/>
            <person name="Coutinho P.M."/>
            <person name="de Vries R.P."/>
            <person name="Dyer P.S."/>
            <person name="Fillinger S."/>
            <person name="Fournier E."/>
            <person name="Gout L."/>
            <person name="Hahn M."/>
            <person name="Kohn L."/>
            <person name="Lapalu N."/>
            <person name="Plummer K.M."/>
            <person name="Pradier J.M."/>
            <person name="Quevillon E."/>
            <person name="Sharon A."/>
            <person name="Simon A."/>
            <person name="ten Have A."/>
            <person name="Tudzynski B."/>
            <person name="Tudzynski P."/>
            <person name="Wincker P."/>
            <person name="Andrew M."/>
            <person name="Anthouard V."/>
            <person name="Beever R.E."/>
            <person name="Beffa R."/>
            <person name="Benoit I."/>
            <person name="Bouzid O."/>
            <person name="Brault B."/>
            <person name="Chen Z."/>
            <person name="Choquer M."/>
            <person name="Collemare J."/>
            <person name="Cotton P."/>
            <person name="Danchin E.G."/>
            <person name="Da Silva C."/>
            <person name="Gautier A."/>
            <person name="Giraud C."/>
            <person name="Giraud T."/>
            <person name="Gonzalez C."/>
            <person name="Grossetete S."/>
            <person name="Guldener U."/>
            <person name="Henrissat B."/>
            <person name="Howlett B.J."/>
            <person name="Kodira C."/>
            <person name="Kretschmer M."/>
            <person name="Lappartient A."/>
            <person name="Leroch M."/>
            <person name="Levis C."/>
            <person name="Mauceli E."/>
            <person name="Neuveglise C."/>
            <person name="Oeser B."/>
            <person name="Pearson M."/>
            <person name="Poulain J."/>
            <person name="Poussereau N."/>
            <person name="Quesneville H."/>
            <person name="Rascle C."/>
            <person name="Schumacher J."/>
            <person name="Segurens B."/>
            <person name="Sexton A."/>
            <person name="Silva E."/>
            <person name="Sirven C."/>
            <person name="Soanes D.M."/>
            <person name="Talbot N.J."/>
            <person name="Templeton M."/>
            <person name="Yandava C."/>
            <person name="Yarden O."/>
            <person name="Zeng Q."/>
            <person name="Rollins J.A."/>
            <person name="Lebrun M.H."/>
            <person name="Dickman M."/>
        </authorList>
    </citation>
    <scope>NUCLEOTIDE SEQUENCE [LARGE SCALE GENOMIC DNA]</scope>
    <source>
        <strain evidence="2">T4</strain>
    </source>
</reference>
<accession>G2XZS8</accession>
<dbReference type="EMBL" id="FQ790278">
    <property type="protein sequence ID" value="CCD45965.1"/>
    <property type="molecule type" value="Genomic_DNA"/>
</dbReference>
<protein>
    <submittedName>
        <fullName evidence="1">Uncharacterized protein</fullName>
    </submittedName>
</protein>
<dbReference type="Proteomes" id="UP000008177">
    <property type="component" value="Unplaced contigs"/>
</dbReference>
<proteinExistence type="predicted"/>
<gene>
    <name evidence="1" type="ORF">BofuT4_uP049830.1</name>
</gene>
<sequence length="85" mass="9413">MNINEACYVTAKPTTLHDITLHRTSKFLAELKGDVSIYDFRLLIPDLEIHKIFQAIVVTALFTKKKNDAHIAASSLVIESLDSGG</sequence>